<dbReference type="PROSITE" id="PS50968">
    <property type="entry name" value="BIOTINYL_LIPOYL"/>
    <property type="match status" value="1"/>
</dbReference>
<gene>
    <name evidence="5" type="primary">accB</name>
    <name evidence="5" type="ORF">GC098_17725</name>
</gene>
<dbReference type="PRINTS" id="PR01071">
    <property type="entry name" value="ACOABIOTINCC"/>
</dbReference>
<dbReference type="InterPro" id="IPR000089">
    <property type="entry name" value="Biotin_lipoyl"/>
</dbReference>
<dbReference type="Proteomes" id="UP000616779">
    <property type="component" value="Unassembled WGS sequence"/>
</dbReference>
<reference evidence="5 6" key="1">
    <citation type="submission" date="2019-10" db="EMBL/GenBank/DDBJ databases">
        <title>Description of Paenibacillus terrestris sp. nov.</title>
        <authorList>
            <person name="Carlier A."/>
            <person name="Qi S."/>
        </authorList>
    </citation>
    <scope>NUCLEOTIDE SEQUENCE [LARGE SCALE GENOMIC DNA]</scope>
    <source>
        <strain evidence="5 6">LMG 31458</strain>
    </source>
</reference>
<dbReference type="InterPro" id="IPR001249">
    <property type="entry name" value="AcCoA_biotinCC"/>
</dbReference>
<evidence type="ECO:0000256" key="1">
    <source>
        <dbReference type="ARBA" id="ARBA00017562"/>
    </source>
</evidence>
<evidence type="ECO:0000313" key="6">
    <source>
        <dbReference type="Proteomes" id="UP000616779"/>
    </source>
</evidence>
<comment type="caution">
    <text evidence="5">The sequence shown here is derived from an EMBL/GenBank/DDBJ whole genome shotgun (WGS) entry which is preliminary data.</text>
</comment>
<comment type="pathway">
    <text evidence="3">Lipid metabolism; fatty acid biosynthesis.</text>
</comment>
<evidence type="ECO:0000313" key="5">
    <source>
        <dbReference type="EMBL" id="NOU73236.1"/>
    </source>
</evidence>
<evidence type="ECO:0000256" key="2">
    <source>
        <dbReference type="ARBA" id="ARBA00023267"/>
    </source>
</evidence>
<keyword evidence="3" id="KW-0275">Fatty acid biosynthesis</keyword>
<dbReference type="EMBL" id="WHOA01000122">
    <property type="protein sequence ID" value="NOU73236.1"/>
    <property type="molecule type" value="Genomic_DNA"/>
</dbReference>
<dbReference type="Gene3D" id="2.40.50.100">
    <property type="match status" value="1"/>
</dbReference>
<accession>A0ABX1XZ03</accession>
<name>A0ABX1XZ03_9BACL</name>
<dbReference type="SUPFAM" id="SSF51230">
    <property type="entry name" value="Single hybrid motif"/>
    <property type="match status" value="1"/>
</dbReference>
<dbReference type="PANTHER" id="PTHR45266">
    <property type="entry name" value="OXALOACETATE DECARBOXYLASE ALPHA CHAIN"/>
    <property type="match status" value="1"/>
</dbReference>
<dbReference type="InterPro" id="IPR050709">
    <property type="entry name" value="Biotin_Carboxyl_Carrier/Decarb"/>
</dbReference>
<keyword evidence="3" id="KW-0444">Lipid biosynthesis</keyword>
<proteinExistence type="predicted"/>
<dbReference type="RefSeq" id="WP_171644554.1">
    <property type="nucleotide sequence ID" value="NZ_WHOA01000122.1"/>
</dbReference>
<dbReference type="CDD" id="cd06850">
    <property type="entry name" value="biotinyl_domain"/>
    <property type="match status" value="1"/>
</dbReference>
<evidence type="ECO:0000259" key="4">
    <source>
        <dbReference type="PROSITE" id="PS50968"/>
    </source>
</evidence>
<keyword evidence="3" id="KW-0443">Lipid metabolism</keyword>
<keyword evidence="3" id="KW-0276">Fatty acid metabolism</keyword>
<organism evidence="5 6">
    <name type="scientific">Paenibacillus phytorum</name>
    <dbReference type="NCBI Taxonomy" id="2654977"/>
    <lineage>
        <taxon>Bacteria</taxon>
        <taxon>Bacillati</taxon>
        <taxon>Bacillota</taxon>
        <taxon>Bacilli</taxon>
        <taxon>Bacillales</taxon>
        <taxon>Paenibacillaceae</taxon>
        <taxon>Paenibacillus</taxon>
    </lineage>
</organism>
<evidence type="ECO:0000256" key="3">
    <source>
        <dbReference type="RuleBase" id="RU364072"/>
    </source>
</evidence>
<keyword evidence="2 3" id="KW-0092">Biotin</keyword>
<feature type="domain" description="Lipoyl-binding" evidence="4">
    <location>
        <begin position="80"/>
        <end position="156"/>
    </location>
</feature>
<protein>
    <recommendedName>
        <fullName evidence="1 3">Biotin carboxyl carrier protein of acetyl-CoA carboxylase</fullName>
    </recommendedName>
</protein>
<dbReference type="NCBIfam" id="TIGR00531">
    <property type="entry name" value="BCCP"/>
    <property type="match status" value="1"/>
</dbReference>
<dbReference type="Pfam" id="PF00364">
    <property type="entry name" value="Biotin_lipoyl"/>
    <property type="match status" value="1"/>
</dbReference>
<keyword evidence="6" id="KW-1185">Reference proteome</keyword>
<dbReference type="PANTHER" id="PTHR45266:SF3">
    <property type="entry name" value="OXALOACETATE DECARBOXYLASE ALPHA CHAIN"/>
    <property type="match status" value="1"/>
</dbReference>
<sequence length="159" mass="17883">MIKINEIREMIKMVEESTIQRFEHETSRIVIVKNDLHAVKSTVIEGKTEEEERPVKPAVSSDSVEVLQEVQHEIRQDIELQKITSPTVGTFYATSQPGEDPFVKIGQNVVSSTVVCVLEAMKLFNEIRAGVEGEIVEILVKEGDFVEFGQPLFLVKKGD</sequence>
<dbReference type="InterPro" id="IPR011053">
    <property type="entry name" value="Single_hybrid_motif"/>
</dbReference>
<comment type="function">
    <text evidence="3">This protein is a component of the acetyl coenzyme A carboxylase complex; first, biotin carboxylase catalyzes the carboxylation of the carrier protein and then the transcarboxylase transfers the carboxyl group to form malonyl-CoA.</text>
</comment>